<comment type="caution">
    <text evidence="1">The sequence shown here is derived from an EMBL/GenBank/DDBJ whole genome shotgun (WGS) entry which is preliminary data.</text>
</comment>
<gene>
    <name evidence="1" type="ORF">IWQ57_004088</name>
</gene>
<feature type="non-terminal residue" evidence="1">
    <location>
        <position position="1"/>
    </location>
</feature>
<accession>A0ACC1JTU8</accession>
<dbReference type="Proteomes" id="UP001140234">
    <property type="component" value="Unassembled WGS sequence"/>
</dbReference>
<proteinExistence type="predicted"/>
<dbReference type="EMBL" id="JANBUJ010001509">
    <property type="protein sequence ID" value="KAJ2767115.1"/>
    <property type="molecule type" value="Genomic_DNA"/>
</dbReference>
<keyword evidence="2" id="KW-1185">Reference proteome</keyword>
<evidence type="ECO:0000313" key="2">
    <source>
        <dbReference type="Proteomes" id="UP001140234"/>
    </source>
</evidence>
<protein>
    <submittedName>
        <fullName evidence="1">Uncharacterized protein</fullName>
    </submittedName>
</protein>
<sequence>SRVNHFFSHDNMGQYWWIMCLDNEQSTGMYGRLYFALSEAPKYLEYWMRQRPVSARQLPASRPTAALELLPSHIKYRICGYLGAADLDGLVCAILSVPHLAAVGQDALNRRLSWAGKRMICVGDYAYELMPNLTAADKKRWCTPAEYVGANSGRLEFNANGFADPKELSRPTSYPRAQKYVADRQSGTGGGVELPTIERLVNPRLPPLKDPVLRNLTRKQYYRGEGVGGNKCRLALSQVAIIQMSWTSDVSAHRGLLHRDDAHGRWVNDRMDIVSAEKLGADWVDMTDTIAEELSQYDW</sequence>
<name>A0ACC1JTU8_9FUNG</name>
<reference evidence="1" key="1">
    <citation type="submission" date="2022-07" db="EMBL/GenBank/DDBJ databases">
        <title>Phylogenomic reconstructions and comparative analyses of Kickxellomycotina fungi.</title>
        <authorList>
            <person name="Reynolds N.K."/>
            <person name="Stajich J.E."/>
            <person name="Barry K."/>
            <person name="Grigoriev I.V."/>
            <person name="Crous P."/>
            <person name="Smith M.E."/>
        </authorList>
    </citation>
    <scope>NUCLEOTIDE SEQUENCE</scope>
    <source>
        <strain evidence="1">CBS 109366</strain>
    </source>
</reference>
<evidence type="ECO:0000313" key="1">
    <source>
        <dbReference type="EMBL" id="KAJ2767115.1"/>
    </source>
</evidence>
<organism evidence="1 2">
    <name type="scientific">Coemansia nantahalensis</name>
    <dbReference type="NCBI Taxonomy" id="2789366"/>
    <lineage>
        <taxon>Eukaryota</taxon>
        <taxon>Fungi</taxon>
        <taxon>Fungi incertae sedis</taxon>
        <taxon>Zoopagomycota</taxon>
        <taxon>Kickxellomycotina</taxon>
        <taxon>Kickxellomycetes</taxon>
        <taxon>Kickxellales</taxon>
        <taxon>Kickxellaceae</taxon>
        <taxon>Coemansia</taxon>
    </lineage>
</organism>